<feature type="region of interest" description="Disordered" evidence="1">
    <location>
        <begin position="1"/>
        <end position="46"/>
    </location>
</feature>
<proteinExistence type="predicted"/>
<accession>A0A918MLJ4</accession>
<evidence type="ECO:0000313" key="3">
    <source>
        <dbReference type="Proteomes" id="UP000634668"/>
    </source>
</evidence>
<organism evidence="2 3">
    <name type="scientific">Arenibacter certesii</name>
    <dbReference type="NCBI Taxonomy" id="228955"/>
    <lineage>
        <taxon>Bacteria</taxon>
        <taxon>Pseudomonadati</taxon>
        <taxon>Bacteroidota</taxon>
        <taxon>Flavobacteriia</taxon>
        <taxon>Flavobacteriales</taxon>
        <taxon>Flavobacteriaceae</taxon>
        <taxon>Arenibacter</taxon>
    </lineage>
</organism>
<keyword evidence="3" id="KW-1185">Reference proteome</keyword>
<sequence length="46" mass="5247">MKKTKENTSLNSRVGKSWALNSRTEENENLPDNFIMGMTNQTIDSD</sequence>
<dbReference type="Proteomes" id="UP000634668">
    <property type="component" value="Unassembled WGS sequence"/>
</dbReference>
<evidence type="ECO:0000313" key="2">
    <source>
        <dbReference type="EMBL" id="GGW34597.1"/>
    </source>
</evidence>
<protein>
    <submittedName>
        <fullName evidence="2">Uncharacterized protein</fullName>
    </submittedName>
</protein>
<dbReference type="EMBL" id="BMWP01000011">
    <property type="protein sequence ID" value="GGW34597.1"/>
    <property type="molecule type" value="Genomic_DNA"/>
</dbReference>
<dbReference type="RefSeq" id="WP_157373827.1">
    <property type="nucleotide sequence ID" value="NZ_BMWP01000011.1"/>
</dbReference>
<reference evidence="2" key="2">
    <citation type="submission" date="2020-09" db="EMBL/GenBank/DDBJ databases">
        <authorList>
            <person name="Sun Q."/>
            <person name="Kim S."/>
        </authorList>
    </citation>
    <scope>NUCLEOTIDE SEQUENCE</scope>
    <source>
        <strain evidence="2">KCTC 12113</strain>
    </source>
</reference>
<name>A0A918MLJ4_9FLAO</name>
<gene>
    <name evidence="2" type="ORF">GCM10007383_19530</name>
</gene>
<comment type="caution">
    <text evidence="2">The sequence shown here is derived from an EMBL/GenBank/DDBJ whole genome shotgun (WGS) entry which is preliminary data.</text>
</comment>
<evidence type="ECO:0000256" key="1">
    <source>
        <dbReference type="SAM" id="MobiDB-lite"/>
    </source>
</evidence>
<dbReference type="AlphaFoldDB" id="A0A918MLJ4"/>
<reference evidence="2" key="1">
    <citation type="journal article" date="2014" name="Int. J. Syst. Evol. Microbiol.">
        <title>Complete genome sequence of Corynebacterium casei LMG S-19264T (=DSM 44701T), isolated from a smear-ripened cheese.</title>
        <authorList>
            <consortium name="US DOE Joint Genome Institute (JGI-PGF)"/>
            <person name="Walter F."/>
            <person name="Albersmeier A."/>
            <person name="Kalinowski J."/>
            <person name="Ruckert C."/>
        </authorList>
    </citation>
    <scope>NUCLEOTIDE SEQUENCE</scope>
    <source>
        <strain evidence="2">KCTC 12113</strain>
    </source>
</reference>
<feature type="compositionally biased region" description="Polar residues" evidence="1">
    <location>
        <begin position="7"/>
        <end position="22"/>
    </location>
</feature>